<proteinExistence type="predicted"/>
<evidence type="ECO:0000313" key="2">
    <source>
        <dbReference type="WBParaSite" id="Gr19_v10_g13741.t1"/>
    </source>
</evidence>
<evidence type="ECO:0000313" key="1">
    <source>
        <dbReference type="Proteomes" id="UP000887572"/>
    </source>
</evidence>
<accession>A0A914H6Q7</accession>
<sequence>MIRVIAGSFSVDLLYDTTPEKDDIAKALALSKRFFWRNMMAKWACYFGTKIEPSEIGTKSIDELRKICENWKVKALAADAYVKSWECKHKQQNEASSSTSSAATILNDQIKEEENHPFKCLCVKPRFRVEHGDLQLSSAMEAIKAAYRVLFGWSKGSAPKTEIKFENHEAWDLVDPGKMLIEVNGALVEDAYFDLFKVTKFSAKFYNAPEKIESLEDNIQLLLAASNEVIYEETLANGTHHMATMCAASKEYKTRYFDNLCVFKYLWLTKKKAEHFWDTFSAHFNSQPKHIATEIKLGPLLWVYKYSIHDPMVVKHADELDELEPVLDSCVEAKLKIKRN</sequence>
<dbReference type="AlphaFoldDB" id="A0A914H6Q7"/>
<reference evidence="2" key="1">
    <citation type="submission" date="2022-11" db="UniProtKB">
        <authorList>
            <consortium name="WormBaseParasite"/>
        </authorList>
    </citation>
    <scope>IDENTIFICATION</scope>
</reference>
<dbReference type="Proteomes" id="UP000887572">
    <property type="component" value="Unplaced"/>
</dbReference>
<keyword evidence="1" id="KW-1185">Reference proteome</keyword>
<protein>
    <submittedName>
        <fullName evidence="2">Uncharacterized protein</fullName>
    </submittedName>
</protein>
<organism evidence="1 2">
    <name type="scientific">Globodera rostochiensis</name>
    <name type="common">Golden nematode worm</name>
    <name type="synonym">Heterodera rostochiensis</name>
    <dbReference type="NCBI Taxonomy" id="31243"/>
    <lineage>
        <taxon>Eukaryota</taxon>
        <taxon>Metazoa</taxon>
        <taxon>Ecdysozoa</taxon>
        <taxon>Nematoda</taxon>
        <taxon>Chromadorea</taxon>
        <taxon>Rhabditida</taxon>
        <taxon>Tylenchina</taxon>
        <taxon>Tylenchomorpha</taxon>
        <taxon>Tylenchoidea</taxon>
        <taxon>Heteroderidae</taxon>
        <taxon>Heteroderinae</taxon>
        <taxon>Globodera</taxon>
    </lineage>
</organism>
<dbReference type="WBParaSite" id="Gr19_v10_g13741.t1">
    <property type="protein sequence ID" value="Gr19_v10_g13741.t1"/>
    <property type="gene ID" value="Gr19_v10_g13741"/>
</dbReference>
<name>A0A914H6Q7_GLORO</name>